<dbReference type="GO" id="GO:0000289">
    <property type="term" value="P:nuclear-transcribed mRNA poly(A) tail shortening"/>
    <property type="evidence" value="ECO:0007669"/>
    <property type="project" value="UniProtKB-UniRule"/>
</dbReference>
<dbReference type="HAMAP" id="MF_03181">
    <property type="entry name" value="PAN3"/>
    <property type="match status" value="1"/>
</dbReference>
<comment type="function">
    <text evidence="7">Regulatory subunit of the poly(A)-nuclease (PAN) deadenylation complex, one of two cytoplasmic mRNA deadenylases involved in mRNA turnover. PAN specifically shortens poly(A) tails of RNA and the activity is stimulated by poly(A)-binding protein PAB1. PAN deadenylation is followed by rapid degradation of the shortened mRNA tails by the CCR4-NOT complex. Deadenylated mRNAs are then degraded by two alternative mechanisms, namely exosome-mediated 3'-5' exonucleolytic degradation, or deadenlyation-dependent mRNA decaping and subsequent 5'-3' exonucleolytic degradation by XRN1. May also be involved in post-transcriptional maturation of mRNA poly(A) tails. PAN3 acts as a positive regulator for PAN activity, recruiting the catalytic subunit PAN2 to mRNA via its interaction with RNA and with PAB1.</text>
</comment>
<keyword evidence="2 7" id="KW-0963">Cytoplasm</keyword>
<feature type="zinc finger region" description="C3H1-type" evidence="8">
    <location>
        <begin position="47"/>
        <end position="76"/>
    </location>
</feature>
<dbReference type="GO" id="GO:0005524">
    <property type="term" value="F:ATP binding"/>
    <property type="evidence" value="ECO:0007669"/>
    <property type="project" value="UniProtKB-UniRule"/>
</dbReference>
<comment type="domain">
    <text evidence="7">The pseudokinase domain, the coiled-coil (CC), and C-terminal knob domain (CK) form a structural unit (PKC) that forms an extensive high-affinity interaction surface for PAN2.</text>
</comment>
<protein>
    <recommendedName>
        <fullName evidence="7">PAN2-PAN3 deadenylation complex subunit PAN3</fullName>
    </recommendedName>
    <alternativeName>
        <fullName evidence="7">PAB1P-dependent poly(A)-specific ribonuclease</fullName>
    </alternativeName>
    <alternativeName>
        <fullName evidence="7">Poly(A)-nuclease deadenylation complex subunit 3</fullName>
        <shortName evidence="7">PAN deadenylation complex subunit 3</shortName>
    </alternativeName>
</protein>
<feature type="region of interest" description="Disordered" evidence="9">
    <location>
        <begin position="169"/>
        <end position="230"/>
    </location>
</feature>
<keyword evidence="6 7" id="KW-0175">Coiled coil</keyword>
<dbReference type="Gene3D" id="6.10.250.3160">
    <property type="match status" value="1"/>
</dbReference>
<dbReference type="PROSITE" id="PS50103">
    <property type="entry name" value="ZF_C3H1"/>
    <property type="match status" value="1"/>
</dbReference>
<dbReference type="SUPFAM" id="SSF56112">
    <property type="entry name" value="Protein kinase-like (PK-like)"/>
    <property type="match status" value="1"/>
</dbReference>
<dbReference type="PANTHER" id="PTHR12272">
    <property type="entry name" value="DEADENYLATION COMPLEX SUBUNIT PAN3"/>
    <property type="match status" value="1"/>
</dbReference>
<dbReference type="InterPro" id="IPR041332">
    <property type="entry name" value="Pan3_CK"/>
</dbReference>
<keyword evidence="3 7" id="KW-0507">mRNA processing</keyword>
<dbReference type="GO" id="GO:0031251">
    <property type="term" value="C:PAN complex"/>
    <property type="evidence" value="ECO:0007669"/>
    <property type="project" value="UniProtKB-UniRule"/>
</dbReference>
<dbReference type="GO" id="GO:0000932">
    <property type="term" value="C:P-body"/>
    <property type="evidence" value="ECO:0007669"/>
    <property type="project" value="TreeGrafter"/>
</dbReference>
<dbReference type="InterPro" id="IPR030844">
    <property type="entry name" value="PAN3"/>
</dbReference>
<dbReference type="AlphaFoldDB" id="A0A0C9MK73"/>
<dbReference type="OrthoDB" id="204958at2759"/>
<organism evidence="11">
    <name type="scientific">Mucor ambiguus</name>
    <dbReference type="NCBI Taxonomy" id="91626"/>
    <lineage>
        <taxon>Eukaryota</taxon>
        <taxon>Fungi</taxon>
        <taxon>Fungi incertae sedis</taxon>
        <taxon>Mucoromycota</taxon>
        <taxon>Mucoromycotina</taxon>
        <taxon>Mucoromycetes</taxon>
        <taxon>Mucorales</taxon>
        <taxon>Mucorineae</taxon>
        <taxon>Mucoraceae</taxon>
        <taxon>Mucor</taxon>
    </lineage>
</organism>
<dbReference type="Pfam" id="PF18101">
    <property type="entry name" value="Pan3_CK"/>
    <property type="match status" value="1"/>
</dbReference>
<evidence type="ECO:0000256" key="7">
    <source>
        <dbReference type="HAMAP-Rule" id="MF_03181"/>
    </source>
</evidence>
<feature type="binding site" evidence="7">
    <location>
        <begin position="474"/>
        <end position="475"/>
    </location>
    <ligand>
        <name>ATP</name>
        <dbReference type="ChEBI" id="CHEBI:30616"/>
    </ligand>
</feature>
<keyword evidence="12" id="KW-1185">Reference proteome</keyword>
<dbReference type="InterPro" id="IPR011009">
    <property type="entry name" value="Kinase-like_dom_sf"/>
</dbReference>
<sequence length="706" mass="79053">MQKSHSGQIVIPSKAPSVIPIVDPTAEGEALEKTTKVVLKPPLKGSINGKRLCRNVIIHGYCKYEGKGCEFNHDTVCISIIMSHLFYIHGRLTLWFLLQNKPTSPQTSPENKGKNRNLAMLPFQAVSSVSADSVNAPEFVPRFAVDSSTASTPANTNAIDFTALDPSITNQQHSDQSEQSNVSSITNGFSQFGLSNDANGNTTPHQQQHQQQPSLQQQPQSPSQMLAGLGMVPPTQMDPYYYMNQQAVYPRQPLQHHLYSAPLPHVSNLAPHQRTIQSFFIPDNLREQLTQRNEAQLMTTSGIHILSRDLGLPMEVHVYHSLCPLDTHGEKSSSFYGHPSSVYKATCSVDGRTYALVRIEGFRLVNELAMQVVEAWRRIRHCNIVSIREAFTTRAFGDSSLIFAYDYHPCSTTLYSTYFTAQGQAALYNSQLQQSNVNPRLIPETTIWSYITQIASALKAVHGSGLAARVIDPKKILSTGKNRIRLSGASILDVLQYDGVLNVARQQQEDLLSFGKLVIALACNSLQSFTDIAQSFEHIARFYSPDLKSLILYLLSKPLPTKNIDEVIVMIGPRILHEINCSQFYNDELESELSRELENGRLVRLMAKMGFINERPEFDMDPGWSETGDRYLIKLFRDYVFHQVDENGRPVVDMVHVLTCLNKLDAGVEEKIMLMSRDEQSCLIVSFKEIKNCIVSAFNDLTSGRK</sequence>
<dbReference type="Proteomes" id="UP000053815">
    <property type="component" value="Unassembled WGS sequence"/>
</dbReference>
<evidence type="ECO:0000256" key="5">
    <source>
        <dbReference type="ARBA" id="ARBA00022840"/>
    </source>
</evidence>
<dbReference type="EMBL" id="DF836470">
    <property type="protein sequence ID" value="GAN07884.1"/>
    <property type="molecule type" value="Genomic_DNA"/>
</dbReference>
<feature type="domain" description="C3H1-type" evidence="10">
    <location>
        <begin position="47"/>
        <end position="76"/>
    </location>
</feature>
<comment type="subunit">
    <text evidence="7">Homodimer. Forms a heterotrimer with a catalytic subunit PAN2 to form the poly(A)-nuclease (PAN) deadenylation complex. Interacts (via PAM-2 motif) with poly(A)-binding protein PAB1 (via PABC domain), conferring substrate specificity of the enzyme complex.</text>
</comment>
<keyword evidence="8" id="KW-0863">Zinc-finger</keyword>
<feature type="region of interest" description="Knob domain" evidence="7">
    <location>
        <begin position="612"/>
        <end position="706"/>
    </location>
</feature>
<evidence type="ECO:0000256" key="1">
    <source>
        <dbReference type="ARBA" id="ARBA00004496"/>
    </source>
</evidence>
<comment type="subcellular location">
    <subcellularLocation>
        <location evidence="1 7">Cytoplasm</location>
    </subcellularLocation>
</comment>
<evidence type="ECO:0000313" key="12">
    <source>
        <dbReference type="Proteomes" id="UP000053815"/>
    </source>
</evidence>
<dbReference type="Gene3D" id="1.10.287.3700">
    <property type="match status" value="1"/>
</dbReference>
<feature type="compositionally biased region" description="Low complexity" evidence="9">
    <location>
        <begin position="204"/>
        <end position="224"/>
    </location>
</feature>
<feature type="coiled-coil region" evidence="7">
    <location>
        <begin position="573"/>
        <end position="611"/>
    </location>
</feature>
<evidence type="ECO:0000256" key="3">
    <source>
        <dbReference type="ARBA" id="ARBA00022664"/>
    </source>
</evidence>
<feature type="compositionally biased region" description="Polar residues" evidence="9">
    <location>
        <begin position="169"/>
        <end position="203"/>
    </location>
</feature>
<evidence type="ECO:0000256" key="2">
    <source>
        <dbReference type="ARBA" id="ARBA00022490"/>
    </source>
</evidence>
<evidence type="ECO:0000256" key="8">
    <source>
        <dbReference type="PROSITE-ProRule" id="PRU00723"/>
    </source>
</evidence>
<accession>A0A0C9MK73</accession>
<evidence type="ECO:0000256" key="4">
    <source>
        <dbReference type="ARBA" id="ARBA00022741"/>
    </source>
</evidence>
<dbReference type="PANTHER" id="PTHR12272:SF11">
    <property type="entry name" value="PAN2-PAN3 DEADENYLATION COMPLEX SUBUNIT PAN3"/>
    <property type="match status" value="1"/>
</dbReference>
<dbReference type="FunFam" id="1.20.5.5160:FF:000002">
    <property type="entry name" value="PAN2-PAN3 deadenylation complex subunit PAN3"/>
    <property type="match status" value="1"/>
</dbReference>
<dbReference type="Pfam" id="PF25586">
    <property type="entry name" value="zf-CCCH_PAN3"/>
    <property type="match status" value="1"/>
</dbReference>
<reference evidence="11" key="1">
    <citation type="submission" date="2014-09" db="EMBL/GenBank/DDBJ databases">
        <title>Draft genome sequence of an oleaginous Mucoromycotina fungus Mucor ambiguus NBRC6742.</title>
        <authorList>
            <person name="Takeda I."/>
            <person name="Yamane N."/>
            <person name="Morita T."/>
            <person name="Tamano K."/>
            <person name="Machida M."/>
            <person name="Baker S."/>
            <person name="Koike H."/>
        </authorList>
    </citation>
    <scope>NUCLEOTIDE SEQUENCE</scope>
    <source>
        <strain evidence="11">NBRC 6742</strain>
    </source>
</reference>
<name>A0A0C9MK73_9FUNG</name>
<keyword evidence="4 7" id="KW-0547">Nucleotide-binding</keyword>
<keyword evidence="8" id="KW-0862">Zinc</keyword>
<keyword evidence="5 7" id="KW-0067">ATP-binding</keyword>
<dbReference type="GO" id="GO:0008270">
    <property type="term" value="F:zinc ion binding"/>
    <property type="evidence" value="ECO:0007669"/>
    <property type="project" value="UniProtKB-KW"/>
</dbReference>
<keyword evidence="8" id="KW-0479">Metal-binding</keyword>
<evidence type="ECO:0000256" key="6">
    <source>
        <dbReference type="ARBA" id="ARBA00023054"/>
    </source>
</evidence>
<evidence type="ECO:0000256" key="9">
    <source>
        <dbReference type="SAM" id="MobiDB-lite"/>
    </source>
</evidence>
<dbReference type="Gene3D" id="1.20.5.5160">
    <property type="match status" value="1"/>
</dbReference>
<dbReference type="Gene3D" id="1.10.510.10">
    <property type="entry name" value="Transferase(Phosphotransferase) domain 1"/>
    <property type="match status" value="1"/>
</dbReference>
<comment type="similarity">
    <text evidence="7">Belongs to the protein kinase superfamily. PAN3 family.</text>
</comment>
<proteinExistence type="inferred from homology"/>
<evidence type="ECO:0000259" key="10">
    <source>
        <dbReference type="PROSITE" id="PS50103"/>
    </source>
</evidence>
<comment type="domain">
    <text evidence="7">The N-terminal zinc finger binds to poly(A) RNA.</text>
</comment>
<evidence type="ECO:0000313" key="11">
    <source>
        <dbReference type="EMBL" id="GAN07884.1"/>
    </source>
</evidence>
<comment type="caution">
    <text evidence="7">Lacks conserved residue(s) required for the propagation of feature annotation.</text>
</comment>
<dbReference type="GO" id="GO:0006397">
    <property type="term" value="P:mRNA processing"/>
    <property type="evidence" value="ECO:0007669"/>
    <property type="project" value="UniProtKB-KW"/>
</dbReference>
<dbReference type="FunFam" id="1.10.287.3700:FF:000001">
    <property type="entry name" value="PAN2-PAN3 deadenylation complex subunit PAN3"/>
    <property type="match status" value="1"/>
</dbReference>
<dbReference type="GO" id="GO:0008143">
    <property type="term" value="F:poly(A) binding"/>
    <property type="evidence" value="ECO:0007669"/>
    <property type="project" value="TreeGrafter"/>
</dbReference>
<dbReference type="InterPro" id="IPR000571">
    <property type="entry name" value="Znf_CCCH"/>
</dbReference>
<gene>
    <name evidence="7" type="primary">PAN3</name>
    <name evidence="11" type="ORF">MAM1_0181c07388</name>
</gene>
<dbReference type="STRING" id="91626.A0A0C9MK73"/>
<feature type="binding site" evidence="7">
    <location>
        <begin position="406"/>
        <end position="413"/>
    </location>
    <ligand>
        <name>ATP</name>
        <dbReference type="ChEBI" id="CHEBI:30616"/>
    </ligand>
</feature>
<comment type="domain">
    <text evidence="7">Contains a pseudokinase domain. The protein kinase domain is predicted to be catalytically inactive because some of the residues important for catalytic activity are substituted and it lacks the equivalent of the binding site for a peptide substrate. However, it has retained an ATP-binding site and ATP-binding is required for mRNA degradation, stimulating the activity of the PAN2 nuclease in vitro. The nucleotide-binding site is juxtaposed to the RNase active site of PAN2 in the complex and may actually bind nucleosides of a poly(A) RNA rather than ATP, feeding the poly(A)-tail to the active site of the deadenylase and thus increasing the efficiency with which this distributive enzyme degrades oligo(A) RNAs.</text>
</comment>